<dbReference type="Pfam" id="PF03732">
    <property type="entry name" value="Retrotrans_gag"/>
    <property type="match status" value="1"/>
</dbReference>
<evidence type="ECO:0000259" key="1">
    <source>
        <dbReference type="Pfam" id="PF03732"/>
    </source>
</evidence>
<dbReference type="GO" id="GO:0008233">
    <property type="term" value="F:peptidase activity"/>
    <property type="evidence" value="ECO:0007669"/>
    <property type="project" value="UniProtKB-KW"/>
</dbReference>
<dbReference type="GO" id="GO:0006508">
    <property type="term" value="P:proteolysis"/>
    <property type="evidence" value="ECO:0007669"/>
    <property type="project" value="UniProtKB-KW"/>
</dbReference>
<dbReference type="AlphaFoldDB" id="A0A5A7SRN2"/>
<evidence type="ECO:0000313" key="4">
    <source>
        <dbReference type="Proteomes" id="UP000321393"/>
    </source>
</evidence>
<organism evidence="2 4">
    <name type="scientific">Cucumis melo var. makuwa</name>
    <name type="common">Oriental melon</name>
    <dbReference type="NCBI Taxonomy" id="1194695"/>
    <lineage>
        <taxon>Eukaryota</taxon>
        <taxon>Viridiplantae</taxon>
        <taxon>Streptophyta</taxon>
        <taxon>Embryophyta</taxon>
        <taxon>Tracheophyta</taxon>
        <taxon>Spermatophyta</taxon>
        <taxon>Magnoliopsida</taxon>
        <taxon>eudicotyledons</taxon>
        <taxon>Gunneridae</taxon>
        <taxon>Pentapetalae</taxon>
        <taxon>rosids</taxon>
        <taxon>fabids</taxon>
        <taxon>Cucurbitales</taxon>
        <taxon>Cucurbitaceae</taxon>
        <taxon>Benincaseae</taxon>
        <taxon>Cucumis</taxon>
    </lineage>
</organism>
<dbReference type="Proteomes" id="UP000321393">
    <property type="component" value="Unassembled WGS sequence"/>
</dbReference>
<accession>A0A5A7SRN2</accession>
<name>A0A5A7SRN2_CUCMM</name>
<evidence type="ECO:0000313" key="3">
    <source>
        <dbReference type="EMBL" id="TYJ98738.1"/>
    </source>
</evidence>
<evidence type="ECO:0000313" key="2">
    <source>
        <dbReference type="EMBL" id="KAA0032706.1"/>
    </source>
</evidence>
<protein>
    <submittedName>
        <fullName evidence="2">Gag protease polyprotein</fullName>
    </submittedName>
</protein>
<keyword evidence="2" id="KW-0645">Protease</keyword>
<sequence>MHSGNVNLITWDQLKENFYAMFLSASFKDAKRLEFLNLKQGQMKVEEYNQDFDVLSCFSPKLVGTELASAEKCFRVLTKDL</sequence>
<proteinExistence type="predicted"/>
<reference evidence="4 5" key="1">
    <citation type="submission" date="2019-08" db="EMBL/GenBank/DDBJ databases">
        <title>Draft genome sequences of two oriental melons (Cucumis melo L. var makuwa).</title>
        <authorList>
            <person name="Kwon S.-Y."/>
        </authorList>
    </citation>
    <scope>NUCLEOTIDE SEQUENCE [LARGE SCALE GENOMIC DNA]</scope>
    <source>
        <strain evidence="5">cv. Chang Bougi</strain>
        <strain evidence="4">cv. SW 3</strain>
        <tissue evidence="2">Leaf</tissue>
    </source>
</reference>
<gene>
    <name evidence="3" type="ORF">E5676_scaffold156G00400</name>
    <name evidence="2" type="ORF">E6C27_scaffold853G00380</name>
</gene>
<evidence type="ECO:0000313" key="5">
    <source>
        <dbReference type="Proteomes" id="UP000321947"/>
    </source>
</evidence>
<dbReference type="Proteomes" id="UP000321947">
    <property type="component" value="Unassembled WGS sequence"/>
</dbReference>
<dbReference type="InterPro" id="IPR005162">
    <property type="entry name" value="Retrotrans_gag_dom"/>
</dbReference>
<feature type="domain" description="Retrotransposon gag" evidence="1">
    <location>
        <begin position="7"/>
        <end position="71"/>
    </location>
</feature>
<comment type="caution">
    <text evidence="2">The sequence shown here is derived from an EMBL/GenBank/DDBJ whole genome shotgun (WGS) entry which is preliminary data.</text>
</comment>
<dbReference type="OrthoDB" id="1936908at2759"/>
<dbReference type="EMBL" id="SSTE01021224">
    <property type="protein sequence ID" value="KAA0032706.1"/>
    <property type="molecule type" value="Genomic_DNA"/>
</dbReference>
<keyword evidence="2" id="KW-0378">Hydrolase</keyword>
<dbReference type="EMBL" id="SSTD01017849">
    <property type="protein sequence ID" value="TYJ98738.1"/>
    <property type="molecule type" value="Genomic_DNA"/>
</dbReference>